<evidence type="ECO:0000256" key="1">
    <source>
        <dbReference type="ARBA" id="ARBA00004442"/>
    </source>
</evidence>
<evidence type="ECO:0000313" key="8">
    <source>
        <dbReference type="Proteomes" id="UP001589798"/>
    </source>
</evidence>
<keyword evidence="4" id="KW-0472">Membrane</keyword>
<dbReference type="EMBL" id="JBHLWK010000021">
    <property type="protein sequence ID" value="MFC0205942.1"/>
    <property type="molecule type" value="Genomic_DNA"/>
</dbReference>
<keyword evidence="5" id="KW-0998">Cell outer membrane</keyword>
<dbReference type="InterPro" id="IPR010583">
    <property type="entry name" value="MipA"/>
</dbReference>
<feature type="chain" id="PRO_5046476524" evidence="6">
    <location>
        <begin position="22"/>
        <end position="279"/>
    </location>
</feature>
<keyword evidence="8" id="KW-1185">Reference proteome</keyword>
<reference evidence="7 8" key="1">
    <citation type="submission" date="2024-09" db="EMBL/GenBank/DDBJ databases">
        <authorList>
            <person name="Sun Q."/>
            <person name="Mori K."/>
        </authorList>
    </citation>
    <scope>NUCLEOTIDE SEQUENCE [LARGE SCALE GENOMIC DNA]</scope>
    <source>
        <strain evidence="7 8">CCM 7706</strain>
    </source>
</reference>
<evidence type="ECO:0000256" key="3">
    <source>
        <dbReference type="ARBA" id="ARBA00022729"/>
    </source>
</evidence>
<dbReference type="Pfam" id="PF06629">
    <property type="entry name" value="MipA"/>
    <property type="match status" value="1"/>
</dbReference>
<feature type="signal peptide" evidence="6">
    <location>
        <begin position="1"/>
        <end position="21"/>
    </location>
</feature>
<evidence type="ECO:0000313" key="7">
    <source>
        <dbReference type="EMBL" id="MFC0205942.1"/>
    </source>
</evidence>
<keyword evidence="3 6" id="KW-0732">Signal</keyword>
<proteinExistence type="inferred from homology"/>
<comment type="similarity">
    <text evidence="2">Belongs to the MipA/OmpV family.</text>
</comment>
<evidence type="ECO:0000256" key="2">
    <source>
        <dbReference type="ARBA" id="ARBA00005722"/>
    </source>
</evidence>
<evidence type="ECO:0000256" key="6">
    <source>
        <dbReference type="SAM" id="SignalP"/>
    </source>
</evidence>
<dbReference type="RefSeq" id="WP_379488674.1">
    <property type="nucleotide sequence ID" value="NZ_JBHLWK010000021.1"/>
</dbReference>
<comment type="caution">
    <text evidence="7">The sequence shown here is derived from an EMBL/GenBank/DDBJ whole genome shotgun (WGS) entry which is preliminary data.</text>
</comment>
<name>A0ABV6CZY1_9SPHN</name>
<dbReference type="PANTHER" id="PTHR38776:SF1">
    <property type="entry name" value="MLTA-INTERACTING PROTEIN-RELATED"/>
    <property type="match status" value="1"/>
</dbReference>
<dbReference type="PANTHER" id="PTHR38776">
    <property type="entry name" value="MLTA-INTERACTING PROTEIN-RELATED"/>
    <property type="match status" value="1"/>
</dbReference>
<comment type="subcellular location">
    <subcellularLocation>
        <location evidence="1">Cell outer membrane</location>
    </subcellularLocation>
</comment>
<dbReference type="Proteomes" id="UP001589798">
    <property type="component" value="Unassembled WGS sequence"/>
</dbReference>
<protein>
    <submittedName>
        <fullName evidence="7">MipA/OmpV family protein</fullName>
    </submittedName>
</protein>
<evidence type="ECO:0000256" key="5">
    <source>
        <dbReference type="ARBA" id="ARBA00023237"/>
    </source>
</evidence>
<sequence>MRLLKSFLALGAVACAVPAAAQEAPAESVFDGDHITVGVGGVYNPSYRGSDDYVFSPIPLVRGKVAGVDINPRISGVALDFVPDNRDSRIGLSLGPVASVTFNRNRQIKDDVVKAAGKLDTAIELGVSGGITGYKLLNDYDSLSFSVDVKWDVNGAYKGMVWVPNISYATPLSPAALVMLNVGARHVDDDYAGYYYSVTPGQSAASGLPVYGAKGGWDSANATLMVAYDLSGDLRDGGFAAFGGLNYTRMLNDGEDSPFTAIRGDADQWSVGAGIAYTF</sequence>
<gene>
    <name evidence="7" type="ORF">ACFFJC_16880</name>
</gene>
<accession>A0ABV6CZY1</accession>
<organism evidence="7 8">
    <name type="scientific">Novosphingobium soli</name>
    <dbReference type="NCBI Taxonomy" id="574956"/>
    <lineage>
        <taxon>Bacteria</taxon>
        <taxon>Pseudomonadati</taxon>
        <taxon>Pseudomonadota</taxon>
        <taxon>Alphaproteobacteria</taxon>
        <taxon>Sphingomonadales</taxon>
        <taxon>Sphingomonadaceae</taxon>
        <taxon>Novosphingobium</taxon>
    </lineage>
</organism>
<evidence type="ECO:0000256" key="4">
    <source>
        <dbReference type="ARBA" id="ARBA00023136"/>
    </source>
</evidence>